<dbReference type="RefSeq" id="XP_067519639.1">
    <property type="nucleotide sequence ID" value="XM_067663538.1"/>
</dbReference>
<sequence length="152" mass="17481">MGLKLARTNFFNFQKKEPLKSSPVKEDDRQSVRSSASPTLPARSPFRIRDSQASARKSSQQAKVEEPNIYHSSLSSSTSSITTLDDDLSQELENMWKIRSPTKHVKSEVHQQDLFLQLLVSQAMIDAREYKVMSFEEIEHLKEVRIDEPIFL</sequence>
<dbReference type="OrthoDB" id="2289641at2759"/>
<reference evidence="2 3" key="1">
    <citation type="journal article" date="2009" name="PLoS Genet.">
        <title>Genomic analysis of the basal lineage fungus Rhizopus oryzae reveals a whole-genome duplication.</title>
        <authorList>
            <person name="Ma L.-J."/>
            <person name="Ibrahim A.S."/>
            <person name="Skory C."/>
            <person name="Grabherr M.G."/>
            <person name="Burger G."/>
            <person name="Butler M."/>
            <person name="Elias M."/>
            <person name="Idnurm A."/>
            <person name="Lang B.F."/>
            <person name="Sone T."/>
            <person name="Abe A."/>
            <person name="Calvo S.E."/>
            <person name="Corrochano L.M."/>
            <person name="Engels R."/>
            <person name="Fu J."/>
            <person name="Hansberg W."/>
            <person name="Kim J.-M."/>
            <person name="Kodira C.D."/>
            <person name="Koehrsen M.J."/>
            <person name="Liu B."/>
            <person name="Miranda-Saavedra D."/>
            <person name="O'Leary S."/>
            <person name="Ortiz-Castellanos L."/>
            <person name="Poulter R."/>
            <person name="Rodriguez-Romero J."/>
            <person name="Ruiz-Herrera J."/>
            <person name="Shen Y.-Q."/>
            <person name="Zeng Q."/>
            <person name="Galagan J."/>
            <person name="Birren B.W."/>
            <person name="Cuomo C.A."/>
            <person name="Wickes B.L."/>
        </authorList>
    </citation>
    <scope>NUCLEOTIDE SEQUENCE [LARGE SCALE GENOMIC DNA]</scope>
    <source>
        <strain evidence="3">RA 99-880 / ATCC MYA-4621 / FGSC 9543 / NRRL 43880</strain>
    </source>
</reference>
<gene>
    <name evidence="2" type="ORF">RO3G_08953</name>
</gene>
<organism evidence="2 3">
    <name type="scientific">Rhizopus delemar (strain RA 99-880 / ATCC MYA-4621 / FGSC 9543 / NRRL 43880)</name>
    <name type="common">Mucormycosis agent</name>
    <name type="synonym">Rhizopus arrhizus var. delemar</name>
    <dbReference type="NCBI Taxonomy" id="246409"/>
    <lineage>
        <taxon>Eukaryota</taxon>
        <taxon>Fungi</taxon>
        <taxon>Fungi incertae sedis</taxon>
        <taxon>Mucoromycota</taxon>
        <taxon>Mucoromycotina</taxon>
        <taxon>Mucoromycetes</taxon>
        <taxon>Mucorales</taxon>
        <taxon>Mucorineae</taxon>
        <taxon>Rhizopodaceae</taxon>
        <taxon>Rhizopus</taxon>
    </lineage>
</organism>
<protein>
    <submittedName>
        <fullName evidence="2">Uncharacterized protein</fullName>
    </submittedName>
</protein>
<evidence type="ECO:0000313" key="2">
    <source>
        <dbReference type="EMBL" id="EIE84243.1"/>
    </source>
</evidence>
<evidence type="ECO:0000313" key="3">
    <source>
        <dbReference type="Proteomes" id="UP000009138"/>
    </source>
</evidence>
<evidence type="ECO:0000256" key="1">
    <source>
        <dbReference type="SAM" id="MobiDB-lite"/>
    </source>
</evidence>
<dbReference type="AlphaFoldDB" id="I1C713"/>
<feature type="compositionally biased region" description="Low complexity" evidence="1">
    <location>
        <begin position="51"/>
        <end position="62"/>
    </location>
</feature>
<accession>I1C713</accession>
<feature type="compositionally biased region" description="Low complexity" evidence="1">
    <location>
        <begin position="72"/>
        <end position="82"/>
    </location>
</feature>
<keyword evidence="3" id="KW-1185">Reference proteome</keyword>
<dbReference type="GeneID" id="93615919"/>
<name>I1C713_RHIO9</name>
<dbReference type="VEuPathDB" id="FungiDB:RO3G_08953"/>
<dbReference type="Proteomes" id="UP000009138">
    <property type="component" value="Unassembled WGS sequence"/>
</dbReference>
<feature type="compositionally biased region" description="Basic and acidic residues" evidence="1">
    <location>
        <begin position="16"/>
        <end position="31"/>
    </location>
</feature>
<feature type="region of interest" description="Disordered" evidence="1">
    <location>
        <begin position="16"/>
        <end position="82"/>
    </location>
</feature>
<dbReference type="EMBL" id="CH476737">
    <property type="protein sequence ID" value="EIE84243.1"/>
    <property type="molecule type" value="Genomic_DNA"/>
</dbReference>
<dbReference type="InParanoid" id="I1C713"/>
<proteinExistence type="predicted"/>